<dbReference type="RefSeq" id="WP_247293347.1">
    <property type="nucleotide sequence ID" value="NZ_JAKNRW010000029.1"/>
</dbReference>
<protein>
    <submittedName>
        <fullName evidence="2">DUF6124 family protein</fullName>
    </submittedName>
</protein>
<dbReference type="Proteomes" id="UP001299876">
    <property type="component" value="Unassembled WGS sequence"/>
</dbReference>
<keyword evidence="3" id="KW-1185">Reference proteome</keyword>
<dbReference type="Pfam" id="PF19619">
    <property type="entry name" value="DUF6124"/>
    <property type="match status" value="1"/>
</dbReference>
<dbReference type="EMBL" id="JAKNRW010000029">
    <property type="protein sequence ID" value="MCK1793155.1"/>
    <property type="molecule type" value="Genomic_DNA"/>
</dbReference>
<gene>
    <name evidence="2" type="ORF">L9059_23860</name>
</gene>
<evidence type="ECO:0000313" key="3">
    <source>
        <dbReference type="Proteomes" id="UP001299876"/>
    </source>
</evidence>
<feature type="region of interest" description="Disordered" evidence="1">
    <location>
        <begin position="1"/>
        <end position="23"/>
    </location>
</feature>
<proteinExistence type="predicted"/>
<accession>A0ABT0F578</accession>
<comment type="caution">
    <text evidence="2">The sequence shown here is derived from an EMBL/GenBank/DDBJ whole genome shotgun (WGS) entry which is preliminary data.</text>
</comment>
<name>A0ABT0F578_9PSED</name>
<organism evidence="2 3">
    <name type="scientific">Pseudomonas violetae</name>
    <dbReference type="NCBI Taxonomy" id="2915813"/>
    <lineage>
        <taxon>Bacteria</taxon>
        <taxon>Pseudomonadati</taxon>
        <taxon>Pseudomonadota</taxon>
        <taxon>Gammaproteobacteria</taxon>
        <taxon>Pseudomonadales</taxon>
        <taxon>Pseudomonadaceae</taxon>
        <taxon>Pseudomonas</taxon>
    </lineage>
</organism>
<reference evidence="2 3" key="1">
    <citation type="submission" date="2022-02" db="EMBL/GenBank/DDBJ databases">
        <title>Comparative genomics of the first Antarctic Pseudomonas spp. capable of biotransforming 2,4,6-Trinitrotoluene.</title>
        <authorList>
            <person name="Cabrera M.A."/>
            <person name="Marquez S.L."/>
            <person name="Perez-Donoso J.M."/>
        </authorList>
    </citation>
    <scope>NUCLEOTIDE SEQUENCE [LARGE SCALE GENOMIC DNA]</scope>
    <source>
        <strain evidence="2 3">TNT19</strain>
    </source>
</reference>
<sequence>MKQTVPNPANISNGLPENSIGLSNPSKVAEQMVSVPLRNTARPEPASHFFAVVPDVDTESMLCHASETLASLSVMATDLARELEGPRRHVILAIQQLSALSELLVNRALDNLHPPVGLSEK</sequence>
<evidence type="ECO:0000256" key="1">
    <source>
        <dbReference type="SAM" id="MobiDB-lite"/>
    </source>
</evidence>
<evidence type="ECO:0000313" key="2">
    <source>
        <dbReference type="EMBL" id="MCK1793155.1"/>
    </source>
</evidence>